<dbReference type="InterPro" id="IPR024253">
    <property type="entry name" value="Phosducin_thioredoxin-like_dom"/>
</dbReference>
<feature type="region of interest" description="Disordered" evidence="12">
    <location>
        <begin position="333"/>
        <end position="377"/>
    </location>
</feature>
<dbReference type="Pfam" id="PF02114">
    <property type="entry name" value="Phosducin"/>
    <property type="match status" value="1"/>
</dbReference>
<evidence type="ECO:0000256" key="7">
    <source>
        <dbReference type="ARBA" id="ARBA00022925"/>
    </source>
</evidence>
<evidence type="ECO:0000313" key="16">
    <source>
        <dbReference type="Proteomes" id="UP000310685"/>
    </source>
</evidence>
<dbReference type="SUPFAM" id="SSF81321">
    <property type="entry name" value="Family A G protein-coupled receptor-like"/>
    <property type="match status" value="1"/>
</dbReference>
<reference evidence="15 16" key="1">
    <citation type="submission" date="2019-03" db="EMBL/GenBank/DDBJ databases">
        <title>Sequencing 25 genomes of Wallemia mellicola.</title>
        <authorList>
            <person name="Gostincar C."/>
        </authorList>
    </citation>
    <scope>NUCLEOTIDE SEQUENCE [LARGE SCALE GENOMIC DNA]</scope>
    <source>
        <strain evidence="15 16">EXF-6152</strain>
    </source>
</reference>
<dbReference type="SMART" id="SM01021">
    <property type="entry name" value="Bac_rhodopsin"/>
    <property type="match status" value="1"/>
</dbReference>
<evidence type="ECO:0000256" key="6">
    <source>
        <dbReference type="ARBA" id="ARBA00022692"/>
    </source>
</evidence>
<keyword evidence="11 15" id="KW-0675">Receptor</keyword>
<keyword evidence="8 13" id="KW-1133">Transmembrane helix</keyword>
<evidence type="ECO:0000256" key="10">
    <source>
        <dbReference type="ARBA" id="ARBA00023136"/>
    </source>
</evidence>
<dbReference type="PRINTS" id="PR00251">
    <property type="entry name" value="BACTRLOPSIN"/>
</dbReference>
<dbReference type="SUPFAM" id="SSF52833">
    <property type="entry name" value="Thioredoxin-like"/>
    <property type="match status" value="1"/>
</dbReference>
<evidence type="ECO:0000256" key="13">
    <source>
        <dbReference type="SAM" id="Phobius"/>
    </source>
</evidence>
<dbReference type="InterPro" id="IPR036249">
    <property type="entry name" value="Thioredoxin-like_sf"/>
</dbReference>
<dbReference type="Proteomes" id="UP000310685">
    <property type="component" value="Unassembled WGS sequence"/>
</dbReference>
<sequence length="697" mass="76636">MLSHSYAAFPPLQPPPGEHNPPIGIPKPVPVFEEPSHLGKTILWIAFAVFATTTVVNGLHATRLNKRRRTFHFLVGIILTVTTLSYLALATNFGAFYVPESHRHLVAPKHPPLRAIYIGRFVEWFITLPLTGFTLGLLTGLPWLDIAFGVLSIVGFILSGLLSGFQSNAVGVWFFFIISVLFYLAVVHVFGIRGFKVSRIQSDDVRVLYGPLTTLVLLTWATYAVVFALGTKSKIISFDFELVLYAIIDLAAKAAFSLWLILQHSQIIDEYAAALLPDSWVDPSGISYNPISTNEEVKSLQNELKKRKLPVSGNKQALIHRLGANDHQISTSTTQFSKRVVSEEGKDVNAPPEVPPSTVEGETTAPGQPLTSESSLTKSKVENLGAFTFIIPQPARIVDTKKVKIPVLATNWAATADTISAQSSSDVPKLSTASDALEEAVLSGRLFANGLSINERANGDAESDSENEKTTTGEETEEVDVPEDRDGPRTGVKGVKEDARLQHEKDGQNAKDNEKAKSNNIRSKALVLNNPDDDDEEDEEDKRARESYRRARIRQIKMASNGGLRLFGHLRKVDANTYLTAIDDEEEDVFVVILIKDDSIEECIDVEYTFASLAQVYTSTKFLSGEATTLEFGLDENGVPDPDILPTVLVYKAGNLHCTLIRPDLEPKSIEQTLADEGVLQLVERAGMDENDDLDDD</sequence>
<feature type="region of interest" description="Disordered" evidence="12">
    <location>
        <begin position="454"/>
        <end position="543"/>
    </location>
</feature>
<dbReference type="EMBL" id="SPRC01000036">
    <property type="protein sequence ID" value="TIB77274.1"/>
    <property type="molecule type" value="Genomic_DNA"/>
</dbReference>
<feature type="transmembrane region" description="Helical" evidence="13">
    <location>
        <begin position="146"/>
        <end position="165"/>
    </location>
</feature>
<dbReference type="CDD" id="cd15028">
    <property type="entry name" value="7tm_Opsin-1_euk"/>
    <property type="match status" value="1"/>
</dbReference>
<keyword evidence="9" id="KW-0157">Chromophore</keyword>
<dbReference type="Pfam" id="PF01036">
    <property type="entry name" value="Bac_rhodopsin"/>
    <property type="match status" value="1"/>
</dbReference>
<feature type="compositionally biased region" description="Polar residues" evidence="12">
    <location>
        <begin position="365"/>
        <end position="377"/>
    </location>
</feature>
<keyword evidence="4" id="KW-0600">Photoreceptor protein</keyword>
<dbReference type="SUPFAM" id="SSF68906">
    <property type="entry name" value="SAP domain"/>
    <property type="match status" value="1"/>
</dbReference>
<feature type="compositionally biased region" description="Basic and acidic residues" evidence="12">
    <location>
        <begin position="482"/>
        <end position="517"/>
    </location>
</feature>
<evidence type="ECO:0000259" key="14">
    <source>
        <dbReference type="Pfam" id="PF02114"/>
    </source>
</evidence>
<feature type="transmembrane region" description="Helical" evidence="13">
    <location>
        <begin position="71"/>
        <end position="97"/>
    </location>
</feature>
<keyword evidence="7" id="KW-0681">Retinal protein</keyword>
<protein>
    <submittedName>
        <fullName evidence="15">Family A G protein-coupled receptor-like protein</fullName>
    </submittedName>
</protein>
<dbReference type="GO" id="GO:0009881">
    <property type="term" value="F:photoreceptor activity"/>
    <property type="evidence" value="ECO:0007669"/>
    <property type="project" value="UniProtKB-KW"/>
</dbReference>
<proteinExistence type="inferred from homology"/>
<dbReference type="GO" id="GO:0007602">
    <property type="term" value="P:phototransduction"/>
    <property type="evidence" value="ECO:0007669"/>
    <property type="project" value="UniProtKB-KW"/>
</dbReference>
<evidence type="ECO:0000256" key="1">
    <source>
        <dbReference type="ARBA" id="ARBA00004141"/>
    </source>
</evidence>
<evidence type="ECO:0000256" key="5">
    <source>
        <dbReference type="ARBA" id="ARBA00022606"/>
    </source>
</evidence>
<comment type="similarity">
    <text evidence="2">Belongs to the archaeal/bacterial/fungal opsin family.</text>
</comment>
<dbReference type="PANTHER" id="PTHR28286:SF2">
    <property type="entry name" value="BACTERIORHODOPSIN _OPSIN, NOPA (EUROFUNG)"/>
    <property type="match status" value="1"/>
</dbReference>
<feature type="transmembrane region" description="Helical" evidence="13">
    <location>
        <begin position="207"/>
        <end position="230"/>
    </location>
</feature>
<dbReference type="PANTHER" id="PTHR28286">
    <property type="match status" value="1"/>
</dbReference>
<comment type="similarity">
    <text evidence="3">Belongs to the phosducin family.</text>
</comment>
<dbReference type="Gene3D" id="1.10.720.30">
    <property type="entry name" value="SAP domain"/>
    <property type="match status" value="1"/>
</dbReference>
<feature type="domain" description="Phosducin" evidence="14">
    <location>
        <begin position="499"/>
        <end position="662"/>
    </location>
</feature>
<dbReference type="Gene3D" id="3.40.30.10">
    <property type="entry name" value="Glutaredoxin"/>
    <property type="match status" value="1"/>
</dbReference>
<gene>
    <name evidence="15" type="ORF">E3Q22_03152</name>
</gene>
<dbReference type="GO" id="GO:0005886">
    <property type="term" value="C:plasma membrane"/>
    <property type="evidence" value="ECO:0007669"/>
    <property type="project" value="TreeGrafter"/>
</dbReference>
<dbReference type="InterPro" id="IPR001425">
    <property type="entry name" value="Arc/bac/fun_rhodopsins"/>
</dbReference>
<evidence type="ECO:0000256" key="9">
    <source>
        <dbReference type="ARBA" id="ARBA00022991"/>
    </source>
</evidence>
<organism evidence="15 16">
    <name type="scientific">Wallemia mellicola</name>
    <dbReference type="NCBI Taxonomy" id="1708541"/>
    <lineage>
        <taxon>Eukaryota</taxon>
        <taxon>Fungi</taxon>
        <taxon>Dikarya</taxon>
        <taxon>Basidiomycota</taxon>
        <taxon>Wallemiomycotina</taxon>
        <taxon>Wallemiomycetes</taxon>
        <taxon>Wallemiales</taxon>
        <taxon>Wallemiaceae</taxon>
        <taxon>Wallemia</taxon>
    </lineage>
</organism>
<keyword evidence="10 13" id="KW-0472">Membrane</keyword>
<dbReference type="Gene3D" id="1.20.1070.10">
    <property type="entry name" value="Rhodopsin 7-helix transmembrane proteins"/>
    <property type="match status" value="1"/>
</dbReference>
<evidence type="ECO:0000256" key="11">
    <source>
        <dbReference type="ARBA" id="ARBA00023170"/>
    </source>
</evidence>
<feature type="transmembrane region" description="Helical" evidence="13">
    <location>
        <begin position="171"/>
        <end position="195"/>
    </location>
</feature>
<dbReference type="InterPro" id="IPR036361">
    <property type="entry name" value="SAP_dom_sf"/>
</dbReference>
<feature type="transmembrane region" description="Helical" evidence="13">
    <location>
        <begin position="242"/>
        <end position="262"/>
    </location>
</feature>
<evidence type="ECO:0000313" key="15">
    <source>
        <dbReference type="EMBL" id="TIB77274.1"/>
    </source>
</evidence>
<comment type="subcellular location">
    <subcellularLocation>
        <location evidence="1">Membrane</location>
        <topology evidence="1">Multi-pass membrane protein</topology>
    </subcellularLocation>
</comment>
<feature type="compositionally biased region" description="Acidic residues" evidence="12">
    <location>
        <begin position="531"/>
        <end position="540"/>
    </location>
</feature>
<accession>A0A4T0M3T9</accession>
<evidence type="ECO:0000256" key="12">
    <source>
        <dbReference type="SAM" id="MobiDB-lite"/>
    </source>
</evidence>
<evidence type="ECO:0000256" key="3">
    <source>
        <dbReference type="ARBA" id="ARBA00009686"/>
    </source>
</evidence>
<evidence type="ECO:0000256" key="8">
    <source>
        <dbReference type="ARBA" id="ARBA00022989"/>
    </source>
</evidence>
<feature type="transmembrane region" description="Helical" evidence="13">
    <location>
        <begin position="41"/>
        <end position="59"/>
    </location>
</feature>
<keyword evidence="6 13" id="KW-0812">Transmembrane</keyword>
<keyword evidence="5" id="KW-0716">Sensory transduction</keyword>
<evidence type="ECO:0000256" key="2">
    <source>
        <dbReference type="ARBA" id="ARBA00008130"/>
    </source>
</evidence>
<comment type="caution">
    <text evidence="15">The sequence shown here is derived from an EMBL/GenBank/DDBJ whole genome shotgun (WGS) entry which is preliminary data.</text>
</comment>
<evidence type="ECO:0000256" key="4">
    <source>
        <dbReference type="ARBA" id="ARBA00022543"/>
    </source>
</evidence>
<name>A0A4T0M3T9_9BASI</name>
<dbReference type="AlphaFoldDB" id="A0A4T0M3T9"/>